<reference evidence="1 2" key="1">
    <citation type="submission" date="2022-05" db="EMBL/GenBank/DDBJ databases">
        <title>Microbulbifer sp. nov., isolated from sponge.</title>
        <authorList>
            <person name="Gao L."/>
        </authorList>
    </citation>
    <scope>NUCLEOTIDE SEQUENCE [LARGE SCALE GENOMIC DNA]</scope>
    <source>
        <strain evidence="1 2">MI-G</strain>
    </source>
</reference>
<evidence type="ECO:0000313" key="2">
    <source>
        <dbReference type="Proteomes" id="UP001321520"/>
    </source>
</evidence>
<dbReference type="RefSeq" id="WP_301414212.1">
    <property type="nucleotide sequence ID" value="NZ_CP098023.1"/>
</dbReference>
<dbReference type="EMBL" id="CP098023">
    <property type="protein sequence ID" value="WKD48453.1"/>
    <property type="molecule type" value="Genomic_DNA"/>
</dbReference>
<name>A0ABY9E8M0_9GAMM</name>
<keyword evidence="2" id="KW-1185">Reference proteome</keyword>
<gene>
    <name evidence="1" type="ORF">M8T91_10995</name>
</gene>
<dbReference type="Proteomes" id="UP001321520">
    <property type="component" value="Chromosome"/>
</dbReference>
<organism evidence="1 2">
    <name type="scientific">Microbulbifer spongiae</name>
    <dbReference type="NCBI Taxonomy" id="2944933"/>
    <lineage>
        <taxon>Bacteria</taxon>
        <taxon>Pseudomonadati</taxon>
        <taxon>Pseudomonadota</taxon>
        <taxon>Gammaproteobacteria</taxon>
        <taxon>Cellvibrionales</taxon>
        <taxon>Microbulbiferaceae</taxon>
        <taxon>Microbulbifer</taxon>
    </lineage>
</organism>
<accession>A0ABY9E8M0</accession>
<sequence length="61" mass="6792">MHYYDNGDGLFMKNADTGESVCFLHENAHRLGATPEEAALADRVAEVCEMLDFLATMVRIT</sequence>
<protein>
    <submittedName>
        <fullName evidence="1">Uncharacterized protein</fullName>
    </submittedName>
</protein>
<evidence type="ECO:0000313" key="1">
    <source>
        <dbReference type="EMBL" id="WKD48453.1"/>
    </source>
</evidence>
<proteinExistence type="predicted"/>